<evidence type="ECO:0000256" key="2">
    <source>
        <dbReference type="SAM" id="SignalP"/>
    </source>
</evidence>
<dbReference type="AlphaFoldDB" id="A0A0C9MPF5"/>
<comment type="similarity">
    <text evidence="1">Belongs to the peptidase A1 family.</text>
</comment>
<dbReference type="GO" id="GO:0004190">
    <property type="term" value="F:aspartic-type endopeptidase activity"/>
    <property type="evidence" value="ECO:0007669"/>
    <property type="project" value="InterPro"/>
</dbReference>
<dbReference type="PROSITE" id="PS51767">
    <property type="entry name" value="PEPTIDASE_A1"/>
    <property type="match status" value="1"/>
</dbReference>
<dbReference type="InterPro" id="IPR001461">
    <property type="entry name" value="Aspartic_peptidase_A1"/>
</dbReference>
<dbReference type="EMBL" id="DF836372">
    <property type="protein sequence ID" value="GAN05152.1"/>
    <property type="molecule type" value="Genomic_DNA"/>
</dbReference>
<dbReference type="CDD" id="cd05471">
    <property type="entry name" value="pepsin_like"/>
    <property type="match status" value="1"/>
</dbReference>
<name>A0A0C9MPF5_9FUNG</name>
<gene>
    <name evidence="4" type="ORF">MAM1_0083c04621</name>
</gene>
<dbReference type="Gene3D" id="2.40.70.10">
    <property type="entry name" value="Acid Proteases"/>
    <property type="match status" value="2"/>
</dbReference>
<evidence type="ECO:0000256" key="1">
    <source>
        <dbReference type="ARBA" id="ARBA00007447"/>
    </source>
</evidence>
<dbReference type="Proteomes" id="UP000053815">
    <property type="component" value="Unassembled WGS sequence"/>
</dbReference>
<reference evidence="4" key="1">
    <citation type="submission" date="2014-09" db="EMBL/GenBank/DDBJ databases">
        <title>Draft genome sequence of an oleaginous Mucoromycotina fungus Mucor ambiguus NBRC6742.</title>
        <authorList>
            <person name="Takeda I."/>
            <person name="Yamane N."/>
            <person name="Morita T."/>
            <person name="Tamano K."/>
            <person name="Machida M."/>
            <person name="Baker S."/>
            <person name="Koike H."/>
        </authorList>
    </citation>
    <scope>NUCLEOTIDE SEQUENCE</scope>
    <source>
        <strain evidence="4">NBRC 6742</strain>
    </source>
</reference>
<dbReference type="PRINTS" id="PR00792">
    <property type="entry name" value="PEPSIN"/>
</dbReference>
<dbReference type="Pfam" id="PF00026">
    <property type="entry name" value="Asp"/>
    <property type="match status" value="2"/>
</dbReference>
<keyword evidence="5" id="KW-1185">Reference proteome</keyword>
<keyword evidence="2" id="KW-0732">Signal</keyword>
<feature type="domain" description="Peptidase A1" evidence="3">
    <location>
        <begin position="37"/>
        <end position="431"/>
    </location>
</feature>
<feature type="chain" id="PRO_5002199662" description="Peptidase A1 domain-containing protein" evidence="2">
    <location>
        <begin position="23"/>
        <end position="443"/>
    </location>
</feature>
<dbReference type="InterPro" id="IPR021109">
    <property type="entry name" value="Peptidase_aspartic_dom_sf"/>
</dbReference>
<dbReference type="SUPFAM" id="SSF50630">
    <property type="entry name" value="Acid proteases"/>
    <property type="match status" value="1"/>
</dbReference>
<proteinExistence type="inferred from homology"/>
<sequence>MLNTKLVLVSAFALAHVALTSAAKVIVKSLYYDTDKYYTEITIGNPAQTFRVALDTDSTLTWVHGIECPDMDCNRTRFNNIGDVASKGYKSIGDGDEQFYSYDALNRKSYIAGFLGTDTISLQGLAVEQDFVPVSESHKVFRTFADVDAKYTPEGVLGLGVSRSISTRAIKSLRSVSMPRPYTSFVRNLAEKGLIDKSFSLYFNDIPDRSNTNSEFVLGGFNQDRINEAPHYIPVYRPEESNTGIHWQVFGQAFRVSELEWRPKLLNNQVAHPDKTAPGDIISSVIYEERFERNRNEVFRFATGIPFSKLKSSYNNRLYKAFTGVEPGKKHKLEPNSYVIECGYQAEYSKIMRISFSHQLDSDTDPKPVHVEFPLSKLVRLYFDDTGTQQGCVWGPQDTEDDSDQVMYLGQDILRNIYMTFDFNDYRIGLASAKDTPTKIIVE</sequence>
<evidence type="ECO:0000259" key="3">
    <source>
        <dbReference type="PROSITE" id="PS51767"/>
    </source>
</evidence>
<organism evidence="4">
    <name type="scientific">Mucor ambiguus</name>
    <dbReference type="NCBI Taxonomy" id="91626"/>
    <lineage>
        <taxon>Eukaryota</taxon>
        <taxon>Fungi</taxon>
        <taxon>Fungi incertae sedis</taxon>
        <taxon>Mucoromycota</taxon>
        <taxon>Mucoromycotina</taxon>
        <taxon>Mucoromycetes</taxon>
        <taxon>Mucorales</taxon>
        <taxon>Mucorineae</taxon>
        <taxon>Mucoraceae</taxon>
        <taxon>Mucor</taxon>
    </lineage>
</organism>
<dbReference type="GO" id="GO:0006508">
    <property type="term" value="P:proteolysis"/>
    <property type="evidence" value="ECO:0007669"/>
    <property type="project" value="InterPro"/>
</dbReference>
<protein>
    <recommendedName>
        <fullName evidence="3">Peptidase A1 domain-containing protein</fullName>
    </recommendedName>
</protein>
<evidence type="ECO:0000313" key="4">
    <source>
        <dbReference type="EMBL" id="GAN05152.1"/>
    </source>
</evidence>
<dbReference type="InterPro" id="IPR033121">
    <property type="entry name" value="PEPTIDASE_A1"/>
</dbReference>
<accession>A0A0C9MPF5</accession>
<dbReference type="OrthoDB" id="771136at2759"/>
<feature type="signal peptide" evidence="2">
    <location>
        <begin position="1"/>
        <end position="22"/>
    </location>
</feature>
<dbReference type="PANTHER" id="PTHR47966:SF51">
    <property type="entry name" value="BETA-SITE APP-CLEAVING ENZYME, ISOFORM A-RELATED"/>
    <property type="match status" value="1"/>
</dbReference>
<evidence type="ECO:0000313" key="5">
    <source>
        <dbReference type="Proteomes" id="UP000053815"/>
    </source>
</evidence>
<dbReference type="PANTHER" id="PTHR47966">
    <property type="entry name" value="BETA-SITE APP-CLEAVING ENZYME, ISOFORM A-RELATED"/>
    <property type="match status" value="1"/>
</dbReference>
<dbReference type="STRING" id="91626.A0A0C9MPF5"/>
<dbReference type="InterPro" id="IPR034164">
    <property type="entry name" value="Pepsin-like_dom"/>
</dbReference>